<dbReference type="AlphaFoldDB" id="A0A8S2ZZ17"/>
<proteinExistence type="predicted"/>
<dbReference type="InterPro" id="IPR014030">
    <property type="entry name" value="Ketoacyl_synth_N"/>
</dbReference>
<dbReference type="PANTHER" id="PTHR11712:SF336">
    <property type="entry name" value="3-OXOACYL-[ACYL-CARRIER-PROTEIN] SYNTHASE, MITOCHONDRIAL"/>
    <property type="match status" value="1"/>
</dbReference>
<keyword evidence="2" id="KW-0808">Transferase</keyword>
<name>A0A8S2ZZ17_9BILA</name>
<sequence length="128" mass="13739">MSGSFPRVVVTGMGVVSPLGVGIRTHWQRLLDGYCGIVKLNDTAYDPVPCKIAARVPSNELDLSSYRQSELKSMSLATIYSLVASQEALDQSRLGSDFDSGRVGVSIGNGMSGLTETCEMYDQTKLKG</sequence>
<evidence type="ECO:0000256" key="1">
    <source>
        <dbReference type="ARBA" id="ARBA00013191"/>
    </source>
</evidence>
<dbReference type="GO" id="GO:0005739">
    <property type="term" value="C:mitochondrion"/>
    <property type="evidence" value="ECO:0007669"/>
    <property type="project" value="TreeGrafter"/>
</dbReference>
<dbReference type="SUPFAM" id="SSF53901">
    <property type="entry name" value="Thiolase-like"/>
    <property type="match status" value="1"/>
</dbReference>
<dbReference type="Gene3D" id="3.40.47.10">
    <property type="match status" value="1"/>
</dbReference>
<dbReference type="PANTHER" id="PTHR11712">
    <property type="entry name" value="POLYKETIDE SYNTHASE-RELATED"/>
    <property type="match status" value="1"/>
</dbReference>
<dbReference type="Pfam" id="PF00109">
    <property type="entry name" value="ketoacyl-synt"/>
    <property type="match status" value="1"/>
</dbReference>
<accession>A0A8S2ZZ17</accession>
<dbReference type="GO" id="GO:0004315">
    <property type="term" value="F:3-oxoacyl-[acyl-carrier-protein] synthase activity"/>
    <property type="evidence" value="ECO:0007669"/>
    <property type="project" value="UniProtKB-EC"/>
</dbReference>
<comment type="caution">
    <text evidence="4">The sequence shown here is derived from an EMBL/GenBank/DDBJ whole genome shotgun (WGS) entry which is preliminary data.</text>
</comment>
<dbReference type="OrthoDB" id="5334845at2759"/>
<evidence type="ECO:0000313" key="5">
    <source>
        <dbReference type="Proteomes" id="UP000681722"/>
    </source>
</evidence>
<reference evidence="4" key="1">
    <citation type="submission" date="2021-02" db="EMBL/GenBank/DDBJ databases">
        <authorList>
            <person name="Nowell W R."/>
        </authorList>
    </citation>
    <scope>NUCLEOTIDE SEQUENCE</scope>
</reference>
<evidence type="ECO:0000313" key="4">
    <source>
        <dbReference type="EMBL" id="CAF4683961.1"/>
    </source>
</evidence>
<dbReference type="InterPro" id="IPR016039">
    <property type="entry name" value="Thiolase-like"/>
</dbReference>
<protein>
    <recommendedName>
        <fullName evidence="1">beta-ketoacyl-[acyl-carrier-protein] synthase I</fullName>
        <ecNumber evidence="1">2.3.1.41</ecNumber>
    </recommendedName>
</protein>
<organism evidence="4 5">
    <name type="scientific">Didymodactylos carnosus</name>
    <dbReference type="NCBI Taxonomy" id="1234261"/>
    <lineage>
        <taxon>Eukaryota</taxon>
        <taxon>Metazoa</taxon>
        <taxon>Spiralia</taxon>
        <taxon>Gnathifera</taxon>
        <taxon>Rotifera</taxon>
        <taxon>Eurotatoria</taxon>
        <taxon>Bdelloidea</taxon>
        <taxon>Philodinida</taxon>
        <taxon>Philodinidae</taxon>
        <taxon>Didymodactylos</taxon>
    </lineage>
</organism>
<gene>
    <name evidence="4" type="ORF">SRO942_LOCUS51121</name>
</gene>
<dbReference type="GO" id="GO:0006633">
    <property type="term" value="P:fatty acid biosynthetic process"/>
    <property type="evidence" value="ECO:0007669"/>
    <property type="project" value="TreeGrafter"/>
</dbReference>
<dbReference type="Proteomes" id="UP000681722">
    <property type="component" value="Unassembled WGS sequence"/>
</dbReference>
<feature type="domain" description="Beta-ketoacyl synthase-like N-terminal" evidence="3">
    <location>
        <begin position="7"/>
        <end position="122"/>
    </location>
</feature>
<evidence type="ECO:0000256" key="2">
    <source>
        <dbReference type="ARBA" id="ARBA00022679"/>
    </source>
</evidence>
<dbReference type="InterPro" id="IPR000794">
    <property type="entry name" value="Beta-ketoacyl_synthase"/>
</dbReference>
<dbReference type="EMBL" id="CAJOBC010155224">
    <property type="protein sequence ID" value="CAF4683961.1"/>
    <property type="molecule type" value="Genomic_DNA"/>
</dbReference>
<feature type="non-terminal residue" evidence="4">
    <location>
        <position position="128"/>
    </location>
</feature>
<dbReference type="EC" id="2.3.1.41" evidence="1"/>
<evidence type="ECO:0000259" key="3">
    <source>
        <dbReference type="Pfam" id="PF00109"/>
    </source>
</evidence>